<evidence type="ECO:0000256" key="6">
    <source>
        <dbReference type="ARBA" id="ARBA00022792"/>
    </source>
</evidence>
<name>A0A9P8T9I1_9ASCO</name>
<evidence type="ECO:0000256" key="9">
    <source>
        <dbReference type="ARBA" id="ARBA00023128"/>
    </source>
</evidence>
<evidence type="ECO:0000259" key="15">
    <source>
        <dbReference type="Pfam" id="PF21334"/>
    </source>
</evidence>
<keyword evidence="7" id="KW-0809">Transit peptide</keyword>
<evidence type="ECO:0000256" key="12">
    <source>
        <dbReference type="ARBA" id="ARBA00023310"/>
    </source>
</evidence>
<dbReference type="InterPro" id="IPR036771">
    <property type="entry name" value="ATPsynth_dsu/esu_N"/>
</dbReference>
<reference evidence="16" key="2">
    <citation type="submission" date="2021-01" db="EMBL/GenBank/DDBJ databases">
        <authorList>
            <person name="Schikora-Tamarit M.A."/>
        </authorList>
    </citation>
    <scope>NUCLEOTIDE SEQUENCE</scope>
    <source>
        <strain evidence="16">CBS6075</strain>
    </source>
</reference>
<keyword evidence="5" id="KW-0375">Hydrogen ion transport</keyword>
<dbReference type="InterPro" id="IPR048938">
    <property type="entry name" value="ATPD_C_fung"/>
</dbReference>
<evidence type="ECO:0000256" key="8">
    <source>
        <dbReference type="ARBA" id="ARBA00023065"/>
    </source>
</evidence>
<dbReference type="InterPro" id="IPR001469">
    <property type="entry name" value="ATP_synth_F1_dsu/esu"/>
</dbReference>
<keyword evidence="12" id="KW-0066">ATP synthesis</keyword>
<dbReference type="PANTHER" id="PTHR13822:SF7">
    <property type="entry name" value="ATP SYNTHASE SUBUNIT DELTA, MITOCHONDRIAL"/>
    <property type="match status" value="1"/>
</dbReference>
<accession>A0A9P8T9I1</accession>
<keyword evidence="8" id="KW-0406">Ion transport</keyword>
<evidence type="ECO:0000256" key="5">
    <source>
        <dbReference type="ARBA" id="ARBA00022781"/>
    </source>
</evidence>
<dbReference type="GeneID" id="70232570"/>
<dbReference type="HAMAP" id="MF_00530">
    <property type="entry name" value="ATP_synth_epsil_bac"/>
    <property type="match status" value="1"/>
</dbReference>
<proteinExistence type="inferred from homology"/>
<dbReference type="Gene3D" id="6.10.140.880">
    <property type="match status" value="1"/>
</dbReference>
<comment type="caution">
    <text evidence="16">The sequence shown here is derived from an EMBL/GenBank/DDBJ whole genome shotgun (WGS) entry which is preliminary data.</text>
</comment>
<evidence type="ECO:0000256" key="13">
    <source>
        <dbReference type="ARBA" id="ARBA00031669"/>
    </source>
</evidence>
<dbReference type="GO" id="GO:0045259">
    <property type="term" value="C:proton-transporting ATP synthase complex"/>
    <property type="evidence" value="ECO:0007669"/>
    <property type="project" value="UniProtKB-KW"/>
</dbReference>
<dbReference type="Pfam" id="PF02823">
    <property type="entry name" value="ATP-synt_DE_N"/>
    <property type="match status" value="1"/>
</dbReference>
<dbReference type="Gene3D" id="2.60.15.10">
    <property type="entry name" value="F0F1 ATP synthase delta/epsilon subunit, N-terminal"/>
    <property type="match status" value="1"/>
</dbReference>
<evidence type="ECO:0000256" key="1">
    <source>
        <dbReference type="ARBA" id="ARBA00004273"/>
    </source>
</evidence>
<dbReference type="EMBL" id="JAEUBE010000084">
    <property type="protein sequence ID" value="KAH3670891.1"/>
    <property type="molecule type" value="Genomic_DNA"/>
</dbReference>
<evidence type="ECO:0000256" key="7">
    <source>
        <dbReference type="ARBA" id="ARBA00022946"/>
    </source>
</evidence>
<sequence>MSDIIAANKQAIFTHKEVAQVNLPAVSGELGVLANHVPFVEELAPGVVEVIESSGTTSKYFISGGFASILPGSKLNVSTVEVFPLDAFSSESIKTQLAEANKNASSADESVAAEAAVEIELANTCDRAAASPNVVAAASFTSCNGSVSLSSFTSSGLSSFSAVLSSSTLLARAAAAWAASESTNVVKNANVDMIGLSFGEKDRFGTYFKGPRSSLFFSRNSSSIGNCKNRRIHCSGVLLPTCSAILYHSFGNCFTPSTSFSKSVSDQPLLISGFIILRLFTESPFELSSEPLDLSSSFNLVRSGSSTGGL</sequence>
<dbReference type="GO" id="GO:0046933">
    <property type="term" value="F:proton-transporting ATP synthase activity, rotational mechanism"/>
    <property type="evidence" value="ECO:0007669"/>
    <property type="project" value="InterPro"/>
</dbReference>
<keyword evidence="11" id="KW-0139">CF(1)</keyword>
<evidence type="ECO:0000313" key="16">
    <source>
        <dbReference type="EMBL" id="KAH3670891.1"/>
    </source>
</evidence>
<keyword evidence="4" id="KW-0813">Transport</keyword>
<comment type="subcellular location">
    <subcellularLocation>
        <location evidence="1">Mitochondrion inner membrane</location>
    </subcellularLocation>
</comment>
<keyword evidence="10" id="KW-0472">Membrane</keyword>
<keyword evidence="17" id="KW-1185">Reference proteome</keyword>
<feature type="domain" description="ATP synthase F1 complex delta/epsilon subunit N-terminal" evidence="14">
    <location>
        <begin position="11"/>
        <end position="70"/>
    </location>
</feature>
<evidence type="ECO:0000256" key="4">
    <source>
        <dbReference type="ARBA" id="ARBA00022448"/>
    </source>
</evidence>
<evidence type="ECO:0000256" key="10">
    <source>
        <dbReference type="ARBA" id="ARBA00023136"/>
    </source>
</evidence>
<evidence type="ECO:0000256" key="3">
    <source>
        <dbReference type="ARBA" id="ARBA00016960"/>
    </source>
</evidence>
<dbReference type="Proteomes" id="UP000769157">
    <property type="component" value="Unassembled WGS sequence"/>
</dbReference>
<dbReference type="GO" id="GO:0005743">
    <property type="term" value="C:mitochondrial inner membrane"/>
    <property type="evidence" value="ECO:0007669"/>
    <property type="project" value="UniProtKB-SubCell"/>
</dbReference>
<protein>
    <recommendedName>
        <fullName evidence="3">ATP synthase subunit delta, mitochondrial</fullName>
    </recommendedName>
    <alternativeName>
        <fullName evidence="13">F-ATPase delta subunit</fullName>
    </alternativeName>
</protein>
<dbReference type="AlphaFoldDB" id="A0A9P8T9I1"/>
<evidence type="ECO:0000259" key="14">
    <source>
        <dbReference type="Pfam" id="PF02823"/>
    </source>
</evidence>
<evidence type="ECO:0000256" key="2">
    <source>
        <dbReference type="ARBA" id="ARBA00005712"/>
    </source>
</evidence>
<feature type="domain" description="F1F0-ATP synthase subunit delta C-terminal" evidence="15">
    <location>
        <begin position="88"/>
        <end position="120"/>
    </location>
</feature>
<dbReference type="SUPFAM" id="SSF51344">
    <property type="entry name" value="Epsilon subunit of F1F0-ATP synthase N-terminal domain"/>
    <property type="match status" value="1"/>
</dbReference>
<dbReference type="OrthoDB" id="270171at2759"/>
<organism evidence="16 17">
    <name type="scientific">Ogataea philodendri</name>
    <dbReference type="NCBI Taxonomy" id="1378263"/>
    <lineage>
        <taxon>Eukaryota</taxon>
        <taxon>Fungi</taxon>
        <taxon>Dikarya</taxon>
        <taxon>Ascomycota</taxon>
        <taxon>Saccharomycotina</taxon>
        <taxon>Pichiomycetes</taxon>
        <taxon>Pichiales</taxon>
        <taxon>Pichiaceae</taxon>
        <taxon>Ogataea</taxon>
    </lineage>
</organism>
<comment type="similarity">
    <text evidence="2">Belongs to the ATPase epsilon chain family.</text>
</comment>
<keyword evidence="6" id="KW-0999">Mitochondrion inner membrane</keyword>
<dbReference type="CDD" id="cd12152">
    <property type="entry name" value="F1-ATPase_delta"/>
    <property type="match status" value="1"/>
</dbReference>
<keyword evidence="9" id="KW-0496">Mitochondrion</keyword>
<dbReference type="PANTHER" id="PTHR13822">
    <property type="entry name" value="ATP SYNTHASE DELTA/EPSILON CHAIN"/>
    <property type="match status" value="1"/>
</dbReference>
<dbReference type="InterPro" id="IPR020546">
    <property type="entry name" value="ATP_synth_F1_dsu/esu_N"/>
</dbReference>
<reference evidence="16" key="1">
    <citation type="journal article" date="2021" name="Open Biol.">
        <title>Shared evolutionary footprints suggest mitochondrial oxidative damage underlies multiple complex I losses in fungi.</title>
        <authorList>
            <person name="Schikora-Tamarit M.A."/>
            <person name="Marcet-Houben M."/>
            <person name="Nosek J."/>
            <person name="Gabaldon T."/>
        </authorList>
    </citation>
    <scope>NUCLEOTIDE SEQUENCE</scope>
    <source>
        <strain evidence="16">CBS6075</strain>
    </source>
</reference>
<dbReference type="Pfam" id="PF21334">
    <property type="entry name" value="ATPD_C_fung"/>
    <property type="match status" value="1"/>
</dbReference>
<evidence type="ECO:0000256" key="11">
    <source>
        <dbReference type="ARBA" id="ARBA00023196"/>
    </source>
</evidence>
<dbReference type="RefSeq" id="XP_046064259.1">
    <property type="nucleotide sequence ID" value="XM_046207284.1"/>
</dbReference>
<gene>
    <name evidence="16" type="ORF">OGAPHI_000602</name>
</gene>
<evidence type="ECO:0000313" key="17">
    <source>
        <dbReference type="Proteomes" id="UP000769157"/>
    </source>
</evidence>